<dbReference type="Gene3D" id="3.90.75.20">
    <property type="match status" value="1"/>
</dbReference>
<gene>
    <name evidence="2" type="ORF">DI628_00145</name>
</gene>
<keyword evidence="2" id="KW-0255">Endonuclease</keyword>
<evidence type="ECO:0000313" key="3">
    <source>
        <dbReference type="Proteomes" id="UP000320948"/>
    </source>
</evidence>
<evidence type="ECO:0000259" key="1">
    <source>
        <dbReference type="SMART" id="SM00507"/>
    </source>
</evidence>
<evidence type="ECO:0000313" key="2">
    <source>
        <dbReference type="EMBL" id="TKW61077.1"/>
    </source>
</evidence>
<keyword evidence="2" id="KW-0540">Nuclease</keyword>
<dbReference type="Pfam" id="PF13392">
    <property type="entry name" value="HNH_3"/>
    <property type="match status" value="1"/>
</dbReference>
<dbReference type="GO" id="GO:0004519">
    <property type="term" value="F:endonuclease activity"/>
    <property type="evidence" value="ECO:0007669"/>
    <property type="project" value="UniProtKB-KW"/>
</dbReference>
<dbReference type="AlphaFoldDB" id="A0A6N4RBI0"/>
<reference evidence="2 3" key="1">
    <citation type="journal article" date="2017" name="Nat. Commun.">
        <title>In situ click chemistry generation of cyclooxygenase-2 inhibitors.</title>
        <authorList>
            <person name="Bhardwaj A."/>
            <person name="Kaur J."/>
            <person name="Wuest M."/>
            <person name="Wuest F."/>
        </authorList>
    </citation>
    <scope>NUCLEOTIDE SEQUENCE [LARGE SCALE GENOMIC DNA]</scope>
    <source>
        <strain evidence="2">S2_018_000_R2_106</strain>
    </source>
</reference>
<dbReference type="EMBL" id="VAFM01000001">
    <property type="protein sequence ID" value="TKW61077.1"/>
    <property type="molecule type" value="Genomic_DNA"/>
</dbReference>
<proteinExistence type="predicted"/>
<accession>A0A6N4RBI0</accession>
<dbReference type="SMART" id="SM00507">
    <property type="entry name" value="HNHc"/>
    <property type="match status" value="1"/>
</dbReference>
<comment type="caution">
    <text evidence="2">The sequence shown here is derived from an EMBL/GenBank/DDBJ whole genome shotgun (WGS) entry which is preliminary data.</text>
</comment>
<dbReference type="InterPro" id="IPR044925">
    <property type="entry name" value="His-Me_finger_sf"/>
</dbReference>
<sequence>MSMVDINDFLREEVYTYKGETYSVRDNGAVMRHPLNVAKPRPTDLKWVFGKPNIKHGYLEIAAVRVHRIVALAFLGEPETPEHVVDHIDTNRHNNRPENLRWLTRLENVLNNPITLKRVELVCGSVERFLANPSLLGASTLDTNFSWMRTVTREEAQASLERLQAWASKRDTSRSDFKGQLGEWVFQPPLKVQGFSNYHNGYAYSDLTESLTAGAVQRKWRVPAEFPCCPLIGQDVSLTAYAQKLAVGAVFAQTHFSESKVVEVVISQDETSLWVLCAQGEGAVKPWSLAQITCENGLYVHTSLGTFFHKDGAEKQLHLAQGLEWTGGDTFDDYC</sequence>
<dbReference type="Proteomes" id="UP000320948">
    <property type="component" value="Unassembled WGS sequence"/>
</dbReference>
<dbReference type="InterPro" id="IPR003615">
    <property type="entry name" value="HNH_nuc"/>
</dbReference>
<protein>
    <submittedName>
        <fullName evidence="2">HNH endonuclease</fullName>
    </submittedName>
</protein>
<dbReference type="SUPFAM" id="SSF54060">
    <property type="entry name" value="His-Me finger endonucleases"/>
    <property type="match status" value="1"/>
</dbReference>
<keyword evidence="2" id="KW-0378">Hydrolase</keyword>
<name>A0A6N4RBI0_BLAVI</name>
<feature type="domain" description="HNH nuclease" evidence="1">
    <location>
        <begin position="60"/>
        <end position="109"/>
    </location>
</feature>
<organism evidence="2 3">
    <name type="scientific">Blastochloris viridis</name>
    <name type="common">Rhodopseudomonas viridis</name>
    <dbReference type="NCBI Taxonomy" id="1079"/>
    <lineage>
        <taxon>Bacteria</taxon>
        <taxon>Pseudomonadati</taxon>
        <taxon>Pseudomonadota</taxon>
        <taxon>Alphaproteobacteria</taxon>
        <taxon>Hyphomicrobiales</taxon>
        <taxon>Blastochloridaceae</taxon>
        <taxon>Blastochloris</taxon>
    </lineage>
</organism>